<dbReference type="SUPFAM" id="SSF81321">
    <property type="entry name" value="Family A G protein-coupled receptor-like"/>
    <property type="match status" value="1"/>
</dbReference>
<dbReference type="GO" id="GO:0004983">
    <property type="term" value="F:neuropeptide Y receptor activity"/>
    <property type="evidence" value="ECO:0007669"/>
    <property type="project" value="InterPro"/>
</dbReference>
<dbReference type="GO" id="GO:0042923">
    <property type="term" value="F:neuropeptide binding"/>
    <property type="evidence" value="ECO:0007669"/>
    <property type="project" value="TreeGrafter"/>
</dbReference>
<comment type="caution">
    <text evidence="12">The sequence shown here is derived from an EMBL/GenBank/DDBJ whole genome shotgun (WGS) entry which is preliminary data.</text>
</comment>
<evidence type="ECO:0000256" key="6">
    <source>
        <dbReference type="ARBA" id="ARBA00023136"/>
    </source>
</evidence>
<dbReference type="PANTHER" id="PTHR24235">
    <property type="entry name" value="NEUROPEPTIDE Y RECEPTOR"/>
    <property type="match status" value="1"/>
</dbReference>
<gene>
    <name evidence="12" type="ORF">ElyMa_001136900</name>
</gene>
<dbReference type="InterPro" id="IPR017452">
    <property type="entry name" value="GPCR_Rhodpsn_7TM"/>
</dbReference>
<evidence type="ECO:0000256" key="5">
    <source>
        <dbReference type="ARBA" id="ARBA00023040"/>
    </source>
</evidence>
<dbReference type="Gene3D" id="1.20.1070.10">
    <property type="entry name" value="Rhodopsin 7-helix transmembrane proteins"/>
    <property type="match status" value="1"/>
</dbReference>
<dbReference type="GO" id="GO:0043005">
    <property type="term" value="C:neuron projection"/>
    <property type="evidence" value="ECO:0007669"/>
    <property type="project" value="TreeGrafter"/>
</dbReference>
<dbReference type="InterPro" id="IPR000611">
    <property type="entry name" value="NPY_rcpt"/>
</dbReference>
<evidence type="ECO:0000256" key="2">
    <source>
        <dbReference type="ARBA" id="ARBA00010663"/>
    </source>
</evidence>
<protein>
    <submittedName>
        <fullName evidence="12">Neuropeptide Y receptor</fullName>
    </submittedName>
</protein>
<organism evidence="12 13">
    <name type="scientific">Elysia marginata</name>
    <dbReference type="NCBI Taxonomy" id="1093978"/>
    <lineage>
        <taxon>Eukaryota</taxon>
        <taxon>Metazoa</taxon>
        <taxon>Spiralia</taxon>
        <taxon>Lophotrochozoa</taxon>
        <taxon>Mollusca</taxon>
        <taxon>Gastropoda</taxon>
        <taxon>Heterobranchia</taxon>
        <taxon>Euthyneura</taxon>
        <taxon>Panpulmonata</taxon>
        <taxon>Sacoglossa</taxon>
        <taxon>Placobranchoidea</taxon>
        <taxon>Plakobranchidae</taxon>
        <taxon>Elysia</taxon>
    </lineage>
</organism>
<dbReference type="Pfam" id="PF00001">
    <property type="entry name" value="7tm_1"/>
    <property type="match status" value="1"/>
</dbReference>
<proteinExistence type="inferred from homology"/>
<evidence type="ECO:0000256" key="9">
    <source>
        <dbReference type="RuleBase" id="RU000688"/>
    </source>
</evidence>
<feature type="transmembrane region" description="Helical" evidence="10">
    <location>
        <begin position="82"/>
        <end position="102"/>
    </location>
</feature>
<dbReference type="PROSITE" id="PS00237">
    <property type="entry name" value="G_PROTEIN_RECEP_F1_1"/>
    <property type="match status" value="1"/>
</dbReference>
<dbReference type="PRINTS" id="PR00237">
    <property type="entry name" value="GPCRRHODOPSN"/>
</dbReference>
<dbReference type="InterPro" id="IPR000276">
    <property type="entry name" value="GPCR_Rhodpsn"/>
</dbReference>
<feature type="transmembrane region" description="Helical" evidence="10">
    <location>
        <begin position="41"/>
        <end position="70"/>
    </location>
</feature>
<reference evidence="12 13" key="1">
    <citation type="journal article" date="2021" name="Elife">
        <title>Chloroplast acquisition without the gene transfer in kleptoplastic sea slugs, Plakobranchus ocellatus.</title>
        <authorList>
            <person name="Maeda T."/>
            <person name="Takahashi S."/>
            <person name="Yoshida T."/>
            <person name="Shimamura S."/>
            <person name="Takaki Y."/>
            <person name="Nagai Y."/>
            <person name="Toyoda A."/>
            <person name="Suzuki Y."/>
            <person name="Arimoto A."/>
            <person name="Ishii H."/>
            <person name="Satoh N."/>
            <person name="Nishiyama T."/>
            <person name="Hasebe M."/>
            <person name="Maruyama T."/>
            <person name="Minagawa J."/>
            <person name="Obokata J."/>
            <person name="Shigenobu S."/>
        </authorList>
    </citation>
    <scope>NUCLEOTIDE SEQUENCE [LARGE SCALE GENOMIC DNA]</scope>
</reference>
<accession>A0AAV4HXP0</accession>
<dbReference type="GO" id="GO:0005886">
    <property type="term" value="C:plasma membrane"/>
    <property type="evidence" value="ECO:0007669"/>
    <property type="project" value="TreeGrafter"/>
</dbReference>
<feature type="domain" description="G-protein coupled receptors family 1 profile" evidence="11">
    <location>
        <begin position="61"/>
        <end position="277"/>
    </location>
</feature>
<sequence>MSSDNGSGISEQVMMIETASKNVTSNVTANVSDTVQFDEPVGMICLLSILYGTISLLAVLGNALVILVIFKNIKMHTVTNIFIANLAVADVTIGLLCIPFQFQAALLQRWALPHIMCSMMPFVQIVSVNVSIFTLSVIAVDRYIAVLHPFRAGCSKRLAIIIITVIWGVALGHAMPTPIHYWVEQIDVDGEIKDMCQAHPPQGMPEFFRYYAISVVCIQYVLPLFVISYCYCRIAWHIWGSRRPGAHVTTEDVRGRNKRKVGTSQPGVLIFCASLRL</sequence>
<keyword evidence="3 9" id="KW-0812">Transmembrane</keyword>
<dbReference type="PROSITE" id="PS50262">
    <property type="entry name" value="G_PROTEIN_RECEP_F1_2"/>
    <property type="match status" value="1"/>
</dbReference>
<evidence type="ECO:0000256" key="3">
    <source>
        <dbReference type="ARBA" id="ARBA00022692"/>
    </source>
</evidence>
<keyword evidence="8 9" id="KW-0807">Transducer</keyword>
<keyword evidence="13" id="KW-1185">Reference proteome</keyword>
<feature type="transmembrane region" description="Helical" evidence="10">
    <location>
        <begin position="210"/>
        <end position="232"/>
    </location>
</feature>
<feature type="transmembrane region" description="Helical" evidence="10">
    <location>
        <begin position="122"/>
        <end position="145"/>
    </location>
</feature>
<evidence type="ECO:0000256" key="1">
    <source>
        <dbReference type="ARBA" id="ARBA00004141"/>
    </source>
</evidence>
<feature type="transmembrane region" description="Helical" evidence="10">
    <location>
        <begin position="157"/>
        <end position="175"/>
    </location>
</feature>
<comment type="subcellular location">
    <subcellularLocation>
        <location evidence="1">Membrane</location>
        <topology evidence="1">Multi-pass membrane protein</topology>
    </subcellularLocation>
</comment>
<name>A0AAV4HXP0_9GAST</name>
<dbReference type="PRINTS" id="PR01012">
    <property type="entry name" value="NRPEPTIDEYR"/>
</dbReference>
<keyword evidence="5 9" id="KW-0297">G-protein coupled receptor</keyword>
<dbReference type="Proteomes" id="UP000762676">
    <property type="component" value="Unassembled WGS sequence"/>
</dbReference>
<dbReference type="AlphaFoldDB" id="A0AAV4HXP0"/>
<dbReference type="EMBL" id="BMAT01002256">
    <property type="protein sequence ID" value="GFS02984.1"/>
    <property type="molecule type" value="Genomic_DNA"/>
</dbReference>
<comment type="similarity">
    <text evidence="2 9">Belongs to the G-protein coupled receptor 1 family.</text>
</comment>
<evidence type="ECO:0000256" key="7">
    <source>
        <dbReference type="ARBA" id="ARBA00023170"/>
    </source>
</evidence>
<evidence type="ECO:0000256" key="8">
    <source>
        <dbReference type="ARBA" id="ARBA00023224"/>
    </source>
</evidence>
<evidence type="ECO:0000313" key="12">
    <source>
        <dbReference type="EMBL" id="GFS02984.1"/>
    </source>
</evidence>
<evidence type="ECO:0000256" key="4">
    <source>
        <dbReference type="ARBA" id="ARBA00022989"/>
    </source>
</evidence>
<evidence type="ECO:0000259" key="11">
    <source>
        <dbReference type="PROSITE" id="PS50262"/>
    </source>
</evidence>
<keyword evidence="4 10" id="KW-1133">Transmembrane helix</keyword>
<keyword evidence="6 10" id="KW-0472">Membrane</keyword>
<evidence type="ECO:0000256" key="10">
    <source>
        <dbReference type="SAM" id="Phobius"/>
    </source>
</evidence>
<dbReference type="PANTHER" id="PTHR24235:SF29">
    <property type="entry name" value="GH23382P"/>
    <property type="match status" value="1"/>
</dbReference>
<evidence type="ECO:0000313" key="13">
    <source>
        <dbReference type="Proteomes" id="UP000762676"/>
    </source>
</evidence>
<keyword evidence="7 9" id="KW-0675">Receptor</keyword>